<feature type="compositionally biased region" description="Basic and acidic residues" evidence="1">
    <location>
        <begin position="70"/>
        <end position="81"/>
    </location>
</feature>
<sequence>MARPQKAAKSSPAPPKARRIRAPRKKTGPEIGTEVKGAASASPDVDIKPKATKRKIALKPTMSPPAKRQKTTDAKPTENETKPTVTNPSTPKKTGVIPQEPSKPLFRTFPETPKTPSKVKDNAMHKMDESDSDLEPQPMAVHTSSSRRLKAEIARLKSQIKKPKASMSDAITKNVVKEKQQHKAICSPDNARSGQDCKGHILVDKEAYSNLMKRTVKVNKMVLTFTESVTNLDDTDIDKNTALIDLLAEARSLSFGVQALTSGMAKLPVAETESVAAVNEVSEETGVDSVSGQLPVEETAGGEADTCTDLPTPTKRVVIKVPKKV</sequence>
<keyword evidence="3" id="KW-1185">Reference proteome</keyword>
<feature type="region of interest" description="Disordered" evidence="1">
    <location>
        <begin position="1"/>
        <end position="148"/>
    </location>
</feature>
<name>A0AAD9M643_9PEZI</name>
<feature type="compositionally biased region" description="Low complexity" evidence="1">
    <location>
        <begin position="1"/>
        <end position="11"/>
    </location>
</feature>
<dbReference type="AlphaFoldDB" id="A0AAD9M643"/>
<comment type="caution">
    <text evidence="2">The sequence shown here is derived from an EMBL/GenBank/DDBJ whole genome shotgun (WGS) entry which is preliminary data.</text>
</comment>
<evidence type="ECO:0000313" key="3">
    <source>
        <dbReference type="Proteomes" id="UP001232148"/>
    </source>
</evidence>
<feature type="compositionally biased region" description="Basic and acidic residues" evidence="1">
    <location>
        <begin position="118"/>
        <end position="129"/>
    </location>
</feature>
<gene>
    <name evidence="2" type="ORF">LX32DRAFT_117200</name>
</gene>
<reference evidence="2" key="1">
    <citation type="submission" date="2021-06" db="EMBL/GenBank/DDBJ databases">
        <title>Comparative genomics, transcriptomics and evolutionary studies reveal genomic signatures of adaptation to plant cell wall in hemibiotrophic fungi.</title>
        <authorList>
            <consortium name="DOE Joint Genome Institute"/>
            <person name="Baroncelli R."/>
            <person name="Diaz J.F."/>
            <person name="Benocci T."/>
            <person name="Peng M."/>
            <person name="Battaglia E."/>
            <person name="Haridas S."/>
            <person name="Andreopoulos W."/>
            <person name="Labutti K."/>
            <person name="Pangilinan J."/>
            <person name="Floch G.L."/>
            <person name="Makela M.R."/>
            <person name="Henrissat B."/>
            <person name="Grigoriev I.V."/>
            <person name="Crouch J.A."/>
            <person name="De Vries R.P."/>
            <person name="Sukno S.A."/>
            <person name="Thon M.R."/>
        </authorList>
    </citation>
    <scope>NUCLEOTIDE SEQUENCE</scope>
    <source>
        <strain evidence="2">MAFF235873</strain>
    </source>
</reference>
<feature type="compositionally biased region" description="Basic residues" evidence="1">
    <location>
        <begin position="16"/>
        <end position="26"/>
    </location>
</feature>
<proteinExistence type="predicted"/>
<protein>
    <submittedName>
        <fullName evidence="2">Uncharacterized protein</fullName>
    </submittedName>
</protein>
<organism evidence="2 3">
    <name type="scientific">Colletotrichum zoysiae</name>
    <dbReference type="NCBI Taxonomy" id="1216348"/>
    <lineage>
        <taxon>Eukaryota</taxon>
        <taxon>Fungi</taxon>
        <taxon>Dikarya</taxon>
        <taxon>Ascomycota</taxon>
        <taxon>Pezizomycotina</taxon>
        <taxon>Sordariomycetes</taxon>
        <taxon>Hypocreomycetidae</taxon>
        <taxon>Glomerellales</taxon>
        <taxon>Glomerellaceae</taxon>
        <taxon>Colletotrichum</taxon>
        <taxon>Colletotrichum graminicola species complex</taxon>
    </lineage>
</organism>
<feature type="compositionally biased region" description="Polar residues" evidence="1">
    <location>
        <begin position="82"/>
        <end position="92"/>
    </location>
</feature>
<dbReference type="EMBL" id="MU842824">
    <property type="protein sequence ID" value="KAK2033147.1"/>
    <property type="molecule type" value="Genomic_DNA"/>
</dbReference>
<dbReference type="Proteomes" id="UP001232148">
    <property type="component" value="Unassembled WGS sequence"/>
</dbReference>
<evidence type="ECO:0000256" key="1">
    <source>
        <dbReference type="SAM" id="MobiDB-lite"/>
    </source>
</evidence>
<accession>A0AAD9M643</accession>
<evidence type="ECO:0000313" key="2">
    <source>
        <dbReference type="EMBL" id="KAK2033147.1"/>
    </source>
</evidence>